<proteinExistence type="predicted"/>
<organism evidence="1 2">
    <name type="scientific">Roseicella frigidaeris</name>
    <dbReference type="NCBI Taxonomy" id="2230885"/>
    <lineage>
        <taxon>Bacteria</taxon>
        <taxon>Pseudomonadati</taxon>
        <taxon>Pseudomonadota</taxon>
        <taxon>Alphaproteobacteria</taxon>
        <taxon>Acetobacterales</taxon>
        <taxon>Roseomonadaceae</taxon>
        <taxon>Roseicella</taxon>
    </lineage>
</organism>
<dbReference type="InterPro" id="IPR036255">
    <property type="entry name" value="YgfB-like_sf"/>
</dbReference>
<sequence>MTRRRSRVPALPLDDLEAWLAAQSDIARRNWTVSAIDGFCAALVAGPERIATEAWLRVIFGPNLPTTAIGLGAVQAVLEHHDAVSHMLRLDRGRRWRPLYMRYDDGTVSANPWAAGFMFAVRRWPDAWRPMIERSDHSMILLPIITCAEAEEVEKLLEGQPQEMRDHMGRAYHHIPEAVCAIRDYWRQHAA</sequence>
<dbReference type="OrthoDB" id="1551443at2"/>
<dbReference type="SUPFAM" id="SSF101327">
    <property type="entry name" value="YgfB-like"/>
    <property type="match status" value="1"/>
</dbReference>
<accession>A0A327LSM2</accession>
<evidence type="ECO:0000313" key="1">
    <source>
        <dbReference type="EMBL" id="RAI53711.1"/>
    </source>
</evidence>
<name>A0A327LSM2_9PROT</name>
<protein>
    <recommendedName>
        <fullName evidence="3">YecA family protein</fullName>
    </recommendedName>
</protein>
<dbReference type="NCBIfam" id="TIGR02292">
    <property type="entry name" value="ygfB_yecA"/>
    <property type="match status" value="1"/>
</dbReference>
<comment type="caution">
    <text evidence="1">The sequence shown here is derived from an EMBL/GenBank/DDBJ whole genome shotgun (WGS) entry which is preliminary data.</text>
</comment>
<keyword evidence="2" id="KW-1185">Reference proteome</keyword>
<evidence type="ECO:0000313" key="2">
    <source>
        <dbReference type="Proteomes" id="UP000249065"/>
    </source>
</evidence>
<dbReference type="EMBL" id="QLIX01000082">
    <property type="protein sequence ID" value="RAI53711.1"/>
    <property type="molecule type" value="Genomic_DNA"/>
</dbReference>
<dbReference type="RefSeq" id="WP_111472940.1">
    <property type="nucleotide sequence ID" value="NZ_QLIX01000082.1"/>
</dbReference>
<dbReference type="AlphaFoldDB" id="A0A327LSM2"/>
<gene>
    <name evidence="1" type="ORF">DOO78_26835</name>
</gene>
<reference evidence="2" key="1">
    <citation type="submission" date="2018-06" db="EMBL/GenBank/DDBJ databases">
        <authorList>
            <person name="Khan S.A."/>
        </authorList>
    </citation>
    <scope>NUCLEOTIDE SEQUENCE [LARGE SCALE GENOMIC DNA]</scope>
    <source>
        <strain evidence="2">DB-1506</strain>
    </source>
</reference>
<dbReference type="InterPro" id="IPR011978">
    <property type="entry name" value="YgfB-like"/>
</dbReference>
<dbReference type="Pfam" id="PF03695">
    <property type="entry name" value="UPF0149"/>
    <property type="match status" value="1"/>
</dbReference>
<evidence type="ECO:0008006" key="3">
    <source>
        <dbReference type="Google" id="ProtNLM"/>
    </source>
</evidence>
<dbReference type="Proteomes" id="UP000249065">
    <property type="component" value="Unassembled WGS sequence"/>
</dbReference>